<feature type="domain" description="Major facilitator superfamily (MFS) profile" evidence="8">
    <location>
        <begin position="19"/>
        <end position="535"/>
    </location>
</feature>
<dbReference type="GO" id="GO:0005886">
    <property type="term" value="C:plasma membrane"/>
    <property type="evidence" value="ECO:0007669"/>
    <property type="project" value="UniProtKB-SubCell"/>
</dbReference>
<evidence type="ECO:0000259" key="8">
    <source>
        <dbReference type="PROSITE" id="PS50850"/>
    </source>
</evidence>
<dbReference type="InterPro" id="IPR005829">
    <property type="entry name" value="Sugar_transporter_CS"/>
</dbReference>
<accession>A0A5C4S9L9</accession>
<evidence type="ECO:0000256" key="6">
    <source>
        <dbReference type="ARBA" id="ARBA00023136"/>
    </source>
</evidence>
<dbReference type="PROSITE" id="PS00217">
    <property type="entry name" value="SUGAR_TRANSPORT_2"/>
    <property type="match status" value="1"/>
</dbReference>
<reference evidence="9 10" key="1">
    <citation type="submission" date="2019-05" db="EMBL/GenBank/DDBJ databases">
        <title>Draft Whole-Genome sequence of the green sulfur bacterium Chlorobaculum thiosulfatiphilum DSM 249.</title>
        <authorList>
            <person name="Meyer T.E."/>
            <person name="Kyndt J.A."/>
        </authorList>
    </citation>
    <scope>NUCLEOTIDE SEQUENCE [LARGE SCALE GENOMIC DNA]</scope>
    <source>
        <strain evidence="9 10">DSM 249</strain>
    </source>
</reference>
<organism evidence="9 10">
    <name type="scientific">Chlorobaculum thiosulfatiphilum</name>
    <name type="common">Chlorobium limicola f.sp. thiosulfatophilum</name>
    <dbReference type="NCBI Taxonomy" id="115852"/>
    <lineage>
        <taxon>Bacteria</taxon>
        <taxon>Pseudomonadati</taxon>
        <taxon>Chlorobiota</taxon>
        <taxon>Chlorobiia</taxon>
        <taxon>Chlorobiales</taxon>
        <taxon>Chlorobiaceae</taxon>
        <taxon>Chlorobaculum</taxon>
    </lineage>
</organism>
<sequence>MAQNYSASHSEEVSSTRKVIAASSVGTLIEWYDFYIFGSLAKIISEQFFPKDNPTAALLATLATFAAGFVVRPFGALFFGRLGDLIGRKYTFLVTLVIMGGSTFVIGLVPGYAQIGFVAPAIVFLLRLLQGLALGGEYGGAATYVAEHSPDNQRGYWTSFIQTTATFGLFISLGVILIVRQTLGLEVFNDWGWRVPFLLSIFLVGVSVFIRMKMSESPMFSKLKKEGKTSTNPLAESFKQKDNLKMVLLALLGATAGQGVVWYTGQFYALSFLQNACNIEFVQSNIIISIALVIGTPFFVVFGALSDKIGRKWIMMLGMLIAVLSYGPIYNAMYDTANLKNKVEIKEKTVVEHKATVNGADSLKTTITKKVFEDGTTYKETKKEMFPVDAAAKAALPKDKLKPDTKKEVVLPQDQFIRMIGFVFIQVLFVTMVYGPIAAFLVELFPTRIRYTSMSLPYHIGNGVFGGLVPLIATRLVEASKEPGYSNPLSNLINGVTGHASAVAGQADPLAGLMYPILIAGVCFIIGTVYIKNKPTVIDGE</sequence>
<feature type="transmembrane region" description="Helical" evidence="7">
    <location>
        <begin position="156"/>
        <end position="179"/>
    </location>
</feature>
<feature type="transmembrane region" description="Helical" evidence="7">
    <location>
        <begin position="115"/>
        <end position="135"/>
    </location>
</feature>
<dbReference type="GO" id="GO:0022857">
    <property type="term" value="F:transmembrane transporter activity"/>
    <property type="evidence" value="ECO:0007669"/>
    <property type="project" value="InterPro"/>
</dbReference>
<keyword evidence="10" id="KW-1185">Reference proteome</keyword>
<comment type="caution">
    <text evidence="9">The sequence shown here is derived from an EMBL/GenBank/DDBJ whole genome shotgun (WGS) entry which is preliminary data.</text>
</comment>
<dbReference type="Gene3D" id="1.20.1250.20">
    <property type="entry name" value="MFS general substrate transporter like domains"/>
    <property type="match status" value="2"/>
</dbReference>
<feature type="transmembrane region" description="Helical" evidence="7">
    <location>
        <begin position="513"/>
        <end position="531"/>
    </location>
</feature>
<dbReference type="InterPro" id="IPR036259">
    <property type="entry name" value="MFS_trans_sf"/>
</dbReference>
<dbReference type="Pfam" id="PF00083">
    <property type="entry name" value="Sugar_tr"/>
    <property type="match status" value="1"/>
</dbReference>
<proteinExistence type="predicted"/>
<dbReference type="Proteomes" id="UP000308271">
    <property type="component" value="Unassembled WGS sequence"/>
</dbReference>
<evidence type="ECO:0000313" key="9">
    <source>
        <dbReference type="EMBL" id="TNJ39867.1"/>
    </source>
</evidence>
<dbReference type="RefSeq" id="WP_139456169.1">
    <property type="nucleotide sequence ID" value="NZ_VDCH01000003.1"/>
</dbReference>
<keyword evidence="6 7" id="KW-0472">Membrane</keyword>
<dbReference type="FunFam" id="1.20.1250.20:FF:000001">
    <property type="entry name" value="Dicarboxylate MFS transporter"/>
    <property type="match status" value="1"/>
</dbReference>
<dbReference type="PANTHER" id="PTHR43045">
    <property type="entry name" value="SHIKIMATE TRANSPORTER"/>
    <property type="match status" value="1"/>
</dbReference>
<evidence type="ECO:0000313" key="10">
    <source>
        <dbReference type="Proteomes" id="UP000308271"/>
    </source>
</evidence>
<protein>
    <submittedName>
        <fullName evidence="9">MHS family MFS transporter</fullName>
    </submittedName>
</protein>
<feature type="transmembrane region" description="Helical" evidence="7">
    <location>
        <begin position="416"/>
        <end position="444"/>
    </location>
</feature>
<feature type="transmembrane region" description="Helical" evidence="7">
    <location>
        <begin position="56"/>
        <end position="78"/>
    </location>
</feature>
<feature type="transmembrane region" description="Helical" evidence="7">
    <location>
        <begin position="191"/>
        <end position="210"/>
    </location>
</feature>
<feature type="transmembrane region" description="Helical" evidence="7">
    <location>
        <begin position="90"/>
        <end position="109"/>
    </location>
</feature>
<dbReference type="InterPro" id="IPR005828">
    <property type="entry name" value="MFS_sugar_transport-like"/>
</dbReference>
<evidence type="ECO:0000256" key="3">
    <source>
        <dbReference type="ARBA" id="ARBA00022475"/>
    </source>
</evidence>
<keyword evidence="3" id="KW-1003">Cell membrane</keyword>
<evidence type="ECO:0000256" key="1">
    <source>
        <dbReference type="ARBA" id="ARBA00004651"/>
    </source>
</evidence>
<feature type="transmembrane region" description="Helical" evidence="7">
    <location>
        <begin position="285"/>
        <end position="306"/>
    </location>
</feature>
<dbReference type="PANTHER" id="PTHR43045:SF7">
    <property type="entry name" value="MAJOR FACILITATOR SUPERFAMILY TRANSPORTER"/>
    <property type="match status" value="1"/>
</dbReference>
<gene>
    <name evidence="9" type="ORF">FGF66_02745</name>
</gene>
<dbReference type="InterPro" id="IPR020846">
    <property type="entry name" value="MFS_dom"/>
</dbReference>
<feature type="transmembrane region" description="Helical" evidence="7">
    <location>
        <begin position="456"/>
        <end position="477"/>
    </location>
</feature>
<comment type="subcellular location">
    <subcellularLocation>
        <location evidence="1">Cell membrane</location>
        <topology evidence="1">Multi-pass membrane protein</topology>
    </subcellularLocation>
</comment>
<keyword evidence="2" id="KW-0813">Transport</keyword>
<dbReference type="AlphaFoldDB" id="A0A5C4S9L9"/>
<keyword evidence="5 7" id="KW-1133">Transmembrane helix</keyword>
<evidence type="ECO:0000256" key="4">
    <source>
        <dbReference type="ARBA" id="ARBA00022692"/>
    </source>
</evidence>
<evidence type="ECO:0000256" key="5">
    <source>
        <dbReference type="ARBA" id="ARBA00022989"/>
    </source>
</evidence>
<dbReference type="PROSITE" id="PS50850">
    <property type="entry name" value="MFS"/>
    <property type="match status" value="1"/>
</dbReference>
<keyword evidence="4 7" id="KW-0812">Transmembrane</keyword>
<feature type="transmembrane region" description="Helical" evidence="7">
    <location>
        <begin position="246"/>
        <end position="265"/>
    </location>
</feature>
<name>A0A5C4S9L9_CHLTI</name>
<dbReference type="OrthoDB" id="9783227at2"/>
<feature type="transmembrane region" description="Helical" evidence="7">
    <location>
        <begin position="313"/>
        <end position="333"/>
    </location>
</feature>
<dbReference type="EMBL" id="VDCH01000003">
    <property type="protein sequence ID" value="TNJ39867.1"/>
    <property type="molecule type" value="Genomic_DNA"/>
</dbReference>
<evidence type="ECO:0000256" key="2">
    <source>
        <dbReference type="ARBA" id="ARBA00022448"/>
    </source>
</evidence>
<dbReference type="SUPFAM" id="SSF103473">
    <property type="entry name" value="MFS general substrate transporter"/>
    <property type="match status" value="1"/>
</dbReference>
<evidence type="ECO:0000256" key="7">
    <source>
        <dbReference type="SAM" id="Phobius"/>
    </source>
</evidence>